<comment type="subcellular location">
    <subcellularLocation>
        <location evidence="1">Cell envelope</location>
    </subcellularLocation>
</comment>
<evidence type="ECO:0000313" key="9">
    <source>
        <dbReference type="Proteomes" id="UP000006228"/>
    </source>
</evidence>
<dbReference type="GO" id="GO:1901678">
    <property type="term" value="P:iron coordination entity transport"/>
    <property type="evidence" value="ECO:0007669"/>
    <property type="project" value="UniProtKB-ARBA"/>
</dbReference>
<dbReference type="InterPro" id="IPR002491">
    <property type="entry name" value="ABC_transptr_periplasmic_BD"/>
</dbReference>
<dbReference type="InterPro" id="IPR051313">
    <property type="entry name" value="Bact_iron-sidero_bind"/>
</dbReference>
<feature type="domain" description="Fe/B12 periplasmic-binding" evidence="7">
    <location>
        <begin position="37"/>
        <end position="301"/>
    </location>
</feature>
<evidence type="ECO:0000256" key="3">
    <source>
        <dbReference type="ARBA" id="ARBA00022448"/>
    </source>
</evidence>
<keyword evidence="4" id="KW-0410">Iron transport</keyword>
<dbReference type="AlphaFoldDB" id="E8M118"/>
<dbReference type="PROSITE" id="PS50983">
    <property type="entry name" value="FE_B12_PBP"/>
    <property type="match status" value="1"/>
</dbReference>
<evidence type="ECO:0000256" key="1">
    <source>
        <dbReference type="ARBA" id="ARBA00004196"/>
    </source>
</evidence>
<dbReference type="InterPro" id="IPR033870">
    <property type="entry name" value="FatB"/>
</dbReference>
<dbReference type="SUPFAM" id="SSF53807">
    <property type="entry name" value="Helical backbone' metal receptor"/>
    <property type="match status" value="1"/>
</dbReference>
<keyword evidence="3" id="KW-0813">Transport</keyword>
<keyword evidence="4" id="KW-0408">Iron</keyword>
<evidence type="ECO:0000256" key="2">
    <source>
        <dbReference type="ARBA" id="ARBA00008814"/>
    </source>
</evidence>
<accession>E8M118</accession>
<organism evidence="8 9">
    <name type="scientific">Vibrio sinaloensis DSM 21326</name>
    <dbReference type="NCBI Taxonomy" id="945550"/>
    <lineage>
        <taxon>Bacteria</taxon>
        <taxon>Pseudomonadati</taxon>
        <taxon>Pseudomonadota</taxon>
        <taxon>Gammaproteobacteria</taxon>
        <taxon>Vibrionales</taxon>
        <taxon>Vibrionaceae</taxon>
        <taxon>Vibrio</taxon>
        <taxon>Vibrio oreintalis group</taxon>
    </lineage>
</organism>
<dbReference type="GO" id="GO:0030288">
    <property type="term" value="C:outer membrane-bounded periplasmic space"/>
    <property type="evidence" value="ECO:0007669"/>
    <property type="project" value="TreeGrafter"/>
</dbReference>
<reference evidence="8 9" key="1">
    <citation type="journal article" date="2012" name="Int. J. Syst. Evol. Microbiol.">
        <title>Vibrio caribbeanicus sp. nov., isolated from the marine sponge Scleritoderma cyanea.</title>
        <authorList>
            <person name="Hoffmann M."/>
            <person name="Monday S.R."/>
            <person name="Allard M.W."/>
            <person name="Strain E.A."/>
            <person name="Whittaker P."/>
            <person name="Naum M."/>
            <person name="McCarthy P.J."/>
            <person name="Lopez J.V."/>
            <person name="Fischer M."/>
            <person name="Brown E.W."/>
        </authorList>
    </citation>
    <scope>NUCLEOTIDE SEQUENCE [LARGE SCALE GENOMIC DNA]</scope>
    <source>
        <strain evidence="9">DSMZ 21326</strain>
    </source>
</reference>
<proteinExistence type="inferred from homology"/>
<evidence type="ECO:0000256" key="5">
    <source>
        <dbReference type="ARBA" id="ARBA00022729"/>
    </source>
</evidence>
<name>E8M118_PHOS4</name>
<keyword evidence="5 6" id="KW-0732">Signal</keyword>
<evidence type="ECO:0000259" key="7">
    <source>
        <dbReference type="PROSITE" id="PS50983"/>
    </source>
</evidence>
<comment type="similarity">
    <text evidence="2">Belongs to the bacterial solute-binding protein 8 family.</text>
</comment>
<feature type="chain" id="PRO_5003224569" evidence="6">
    <location>
        <begin position="18"/>
        <end position="301"/>
    </location>
</feature>
<protein>
    <submittedName>
        <fullName evidence="8">Vibriobactin and enterobactin ABC transporter, periplasmic vibriobactin/enterobactin-binding protein</fullName>
    </submittedName>
</protein>
<dbReference type="PANTHER" id="PTHR30532:SF28">
    <property type="entry name" value="PETROBACTIN-BINDING PROTEIN YCLQ"/>
    <property type="match status" value="1"/>
</dbReference>
<gene>
    <name evidence="8" type="ORF">VISI1226_05668</name>
</gene>
<comment type="caution">
    <text evidence="8">The sequence shown here is derived from an EMBL/GenBank/DDBJ whole genome shotgun (WGS) entry which is preliminary data.</text>
</comment>
<dbReference type="eggNOG" id="COG4607">
    <property type="taxonomic scope" value="Bacteria"/>
</dbReference>
<dbReference type="Gene3D" id="3.40.50.1980">
    <property type="entry name" value="Nitrogenase molybdenum iron protein domain"/>
    <property type="match status" value="2"/>
</dbReference>
<keyword evidence="4" id="KW-0406">Ion transport</keyword>
<sequence>MKGLAIALMFAAGAVNAKTVEIDHVQGTTKVETNPKRVVVIGLGPLDTVKAMGVEPVAVSSVSMYPDYLSQYRSGEFVSAGSLFEPDFETIYTQKPDLIIVGPRGASKYKELSEIAPTIVYALDRKQGYWQATQNEWRNLGKVFEKEDFVEKKIAELDKEFKQIQGYNKDNSVDALTVMSGGGKVTTFGADSRFGVIYKDFGFAETVKDIKEKGHGDLVSYEFIREHNPSTLLVIDKDILINKGKSSNVKRDFENDLVKATNAYKNHKLSYLDVNAWYLSIAGMRATEQMLDDIKSVSEIN</sequence>
<dbReference type="CDD" id="cd01140">
    <property type="entry name" value="FatB"/>
    <property type="match status" value="1"/>
</dbReference>
<evidence type="ECO:0000256" key="4">
    <source>
        <dbReference type="ARBA" id="ARBA00022496"/>
    </source>
</evidence>
<feature type="signal peptide" evidence="6">
    <location>
        <begin position="1"/>
        <end position="17"/>
    </location>
</feature>
<dbReference type="PANTHER" id="PTHR30532">
    <property type="entry name" value="IRON III DICITRATE-BINDING PERIPLASMIC PROTEIN"/>
    <property type="match status" value="1"/>
</dbReference>
<dbReference type="EMBL" id="AEVT01000003">
    <property type="protein sequence ID" value="EGA72257.1"/>
    <property type="molecule type" value="Genomic_DNA"/>
</dbReference>
<evidence type="ECO:0000313" key="8">
    <source>
        <dbReference type="EMBL" id="EGA72257.1"/>
    </source>
</evidence>
<evidence type="ECO:0000256" key="6">
    <source>
        <dbReference type="SAM" id="SignalP"/>
    </source>
</evidence>
<dbReference type="Proteomes" id="UP000006228">
    <property type="component" value="Unassembled WGS sequence"/>
</dbReference>
<dbReference type="Pfam" id="PF01497">
    <property type="entry name" value="Peripla_BP_2"/>
    <property type="match status" value="1"/>
</dbReference>